<evidence type="ECO:0000256" key="1">
    <source>
        <dbReference type="SAM" id="MobiDB-lite"/>
    </source>
</evidence>
<gene>
    <name evidence="2" type="ORF">Prudu_017471</name>
</gene>
<sequence length="88" mass="10302">MHASSRLSFAARPDRVLTSLEPSKWARHREMSVTRRDSLRFSRIPGRVLSQPLQPTPERPMRWSDYLHGQDPNEDYAKAYKAYDLNSD</sequence>
<dbReference type="AlphaFoldDB" id="A0A4Y1RNK5"/>
<dbReference type="EMBL" id="AP019302">
    <property type="protein sequence ID" value="BBH05942.1"/>
    <property type="molecule type" value="Genomic_DNA"/>
</dbReference>
<name>A0A4Y1RNK5_PRUDU</name>
<evidence type="ECO:0000313" key="2">
    <source>
        <dbReference type="EMBL" id="BBH05942.1"/>
    </source>
</evidence>
<protein>
    <submittedName>
        <fullName evidence="2">ZWICHEL kinesin-like calmodulin-binding protein</fullName>
    </submittedName>
</protein>
<feature type="region of interest" description="Disordered" evidence="1">
    <location>
        <begin position="46"/>
        <end position="72"/>
    </location>
</feature>
<accession>A0A4Y1RNK5</accession>
<proteinExistence type="predicted"/>
<organism evidence="2">
    <name type="scientific">Prunus dulcis</name>
    <name type="common">Almond</name>
    <name type="synonym">Amygdalus dulcis</name>
    <dbReference type="NCBI Taxonomy" id="3755"/>
    <lineage>
        <taxon>Eukaryota</taxon>
        <taxon>Viridiplantae</taxon>
        <taxon>Streptophyta</taxon>
        <taxon>Embryophyta</taxon>
        <taxon>Tracheophyta</taxon>
        <taxon>Spermatophyta</taxon>
        <taxon>Magnoliopsida</taxon>
        <taxon>eudicotyledons</taxon>
        <taxon>Gunneridae</taxon>
        <taxon>Pentapetalae</taxon>
        <taxon>rosids</taxon>
        <taxon>fabids</taxon>
        <taxon>Rosales</taxon>
        <taxon>Rosaceae</taxon>
        <taxon>Amygdaloideae</taxon>
        <taxon>Amygdaleae</taxon>
        <taxon>Prunus</taxon>
    </lineage>
</organism>
<reference evidence="2" key="1">
    <citation type="journal article" date="2019" name="Science">
        <title>Mutation of a bHLH transcription factor allowed almond domestication.</title>
        <authorList>
            <person name="Sanchez-Perez R."/>
            <person name="Pavan S."/>
            <person name="Mazzeo R."/>
            <person name="Moldovan C."/>
            <person name="Aiese Cigliano R."/>
            <person name="Del Cueto J."/>
            <person name="Ricciardi F."/>
            <person name="Lotti C."/>
            <person name="Ricciardi L."/>
            <person name="Dicenta F."/>
            <person name="Lopez-Marques R.L."/>
            <person name="Lindberg Moller B."/>
        </authorList>
    </citation>
    <scope>NUCLEOTIDE SEQUENCE</scope>
</reference>